<dbReference type="Gene3D" id="1.10.10.60">
    <property type="entry name" value="Homeodomain-like"/>
    <property type="match status" value="2"/>
</dbReference>
<protein>
    <recommendedName>
        <fullName evidence="3">HTH CENPB-type domain-containing protein</fullName>
    </recommendedName>
</protein>
<dbReference type="EMBL" id="KQ086938">
    <property type="protein sequence ID" value="KLO03863.1"/>
    <property type="molecule type" value="Genomic_DNA"/>
</dbReference>
<evidence type="ECO:0000313" key="4">
    <source>
        <dbReference type="EMBL" id="KLO03863.1"/>
    </source>
</evidence>
<dbReference type="PANTHER" id="PTHR19303:SF70">
    <property type="entry name" value="HTH CENPB-TYPE DOMAIN-CONTAINING PROTEIN"/>
    <property type="match status" value="1"/>
</dbReference>
<feature type="compositionally biased region" description="Low complexity" evidence="2">
    <location>
        <begin position="26"/>
        <end position="39"/>
    </location>
</feature>
<sequence length="437" mass="48334">MPPSCRSRTLGSARSSGIAAHPYAHPSSLSSNPSYSPFPDEISPSGDTLKAPIPPTKTRKQLDGRFKKEVCEYAARHPDTLQEKLATQFEVDRSTISKILKSKEKWLSIGEDAKDVVKHRFAKFPAIDFLLIPWLVECRYAGAVLSDKEIAIKAKEIARSLGIGEEEFKASGGWVEHFKQRQGIHDGVWEGRKFADGTSCFDDTLDPPDLEDELELFAAKSQLYCDVMDALKERERPCHLMAEHTIEQQSEAPEDTVSFSKLTFSDAVDTAIKATLDKMNSLDPTIDQPLSFPDAVDTALKVVVHRFPSISSAELEGLFVPFSTLVPSSPSPCETTTSNQNSPASPDQIVSQLLTASDLNILNDLGATSMPTNYIANVTQEPERSVNHEQISACKAIQGITMAEEFIMTQPMGIYAAQELNALRVLRMKFEHFLHSF</sequence>
<evidence type="ECO:0000259" key="3">
    <source>
        <dbReference type="PROSITE" id="PS51253"/>
    </source>
</evidence>
<dbReference type="PANTHER" id="PTHR19303">
    <property type="entry name" value="TRANSPOSON"/>
    <property type="match status" value="1"/>
</dbReference>
<organism evidence="4 5">
    <name type="scientific">Schizopora paradoxa</name>
    <dbReference type="NCBI Taxonomy" id="27342"/>
    <lineage>
        <taxon>Eukaryota</taxon>
        <taxon>Fungi</taxon>
        <taxon>Dikarya</taxon>
        <taxon>Basidiomycota</taxon>
        <taxon>Agaricomycotina</taxon>
        <taxon>Agaricomycetes</taxon>
        <taxon>Hymenochaetales</taxon>
        <taxon>Schizoporaceae</taxon>
        <taxon>Schizopora</taxon>
    </lineage>
</organism>
<dbReference type="PROSITE" id="PS51253">
    <property type="entry name" value="HTH_CENPB"/>
    <property type="match status" value="1"/>
</dbReference>
<proteinExistence type="predicted"/>
<dbReference type="Proteomes" id="UP000053477">
    <property type="component" value="Unassembled WGS sequence"/>
</dbReference>
<dbReference type="GO" id="GO:0003677">
    <property type="term" value="F:DNA binding"/>
    <property type="evidence" value="ECO:0007669"/>
    <property type="project" value="UniProtKB-KW"/>
</dbReference>
<reference evidence="4 5" key="1">
    <citation type="submission" date="2015-04" db="EMBL/GenBank/DDBJ databases">
        <title>Complete genome sequence of Schizopora paradoxa KUC8140, a cosmopolitan wood degrader in East Asia.</title>
        <authorList>
            <consortium name="DOE Joint Genome Institute"/>
            <person name="Min B."/>
            <person name="Park H."/>
            <person name="Jang Y."/>
            <person name="Kim J.-J."/>
            <person name="Kim K.H."/>
            <person name="Pangilinan J."/>
            <person name="Lipzen A."/>
            <person name="Riley R."/>
            <person name="Grigoriev I.V."/>
            <person name="Spatafora J.W."/>
            <person name="Choi I.-G."/>
        </authorList>
    </citation>
    <scope>NUCLEOTIDE SEQUENCE [LARGE SCALE GENOMIC DNA]</scope>
    <source>
        <strain evidence="4 5">KUC8140</strain>
    </source>
</reference>
<evidence type="ECO:0000256" key="1">
    <source>
        <dbReference type="ARBA" id="ARBA00023125"/>
    </source>
</evidence>
<dbReference type="SMART" id="SM00674">
    <property type="entry name" value="CENPB"/>
    <property type="match status" value="1"/>
</dbReference>
<dbReference type="InterPro" id="IPR009057">
    <property type="entry name" value="Homeodomain-like_sf"/>
</dbReference>
<keyword evidence="5" id="KW-1185">Reference proteome</keyword>
<evidence type="ECO:0000256" key="2">
    <source>
        <dbReference type="SAM" id="MobiDB-lite"/>
    </source>
</evidence>
<evidence type="ECO:0000313" key="5">
    <source>
        <dbReference type="Proteomes" id="UP000053477"/>
    </source>
</evidence>
<keyword evidence="1" id="KW-0238">DNA-binding</keyword>
<dbReference type="STRING" id="27342.A0A0H2R310"/>
<accession>A0A0H2R310</accession>
<gene>
    <name evidence="4" type="ORF">SCHPADRAFT_897490</name>
</gene>
<dbReference type="OrthoDB" id="9909311at2759"/>
<dbReference type="Pfam" id="PF03221">
    <property type="entry name" value="HTH_Tnp_Tc5"/>
    <property type="match status" value="1"/>
</dbReference>
<dbReference type="InterPro" id="IPR050863">
    <property type="entry name" value="CenT-Element_Derived"/>
</dbReference>
<feature type="domain" description="HTH CENPB-type" evidence="3">
    <location>
        <begin position="115"/>
        <end position="188"/>
    </location>
</feature>
<dbReference type="InParanoid" id="A0A0H2R310"/>
<feature type="region of interest" description="Disordered" evidence="2">
    <location>
        <begin position="1"/>
        <end position="59"/>
    </location>
</feature>
<name>A0A0H2R310_9AGAM</name>
<dbReference type="SUPFAM" id="SSF46689">
    <property type="entry name" value="Homeodomain-like"/>
    <property type="match status" value="2"/>
</dbReference>
<dbReference type="AlphaFoldDB" id="A0A0H2R310"/>
<feature type="compositionally biased region" description="Polar residues" evidence="2">
    <location>
        <begin position="1"/>
        <end position="15"/>
    </location>
</feature>
<dbReference type="InterPro" id="IPR006600">
    <property type="entry name" value="HTH_CenpB_DNA-bd_dom"/>
</dbReference>
<dbReference type="GO" id="GO:0005634">
    <property type="term" value="C:nucleus"/>
    <property type="evidence" value="ECO:0007669"/>
    <property type="project" value="TreeGrafter"/>
</dbReference>